<comment type="caution">
    <text evidence="2">The sequence shown here is derived from an EMBL/GenBank/DDBJ whole genome shotgun (WGS) entry which is preliminary data.</text>
</comment>
<accession>A0A9W9K9G6</accession>
<dbReference type="Proteomes" id="UP001149074">
    <property type="component" value="Unassembled WGS sequence"/>
</dbReference>
<feature type="compositionally biased region" description="Basic and acidic residues" evidence="1">
    <location>
        <begin position="426"/>
        <end position="436"/>
    </location>
</feature>
<sequence length="457" mass="50107">MTSTCVVATDSGSSEPFDPLFDEVDPPFDPLFDEVDEAQDNANLTNEEAPAMMNAMGANIAMVGNDFDLEFMASEPHPVRTVTMYSDQNYMVADNAITDYASTPSDKLDSAEQLLYDQLTAFMAPNGLGLNESLAVEQSTVVDNTADIFSQPTAMGYNTQVFTQPNFVDFTTEVATQPTVVNYPAEDVTQPSSVNYTAEVAIQPTVVDYPAEVFTQPSSVNHTAEVFTQPTAVNPTFEAPAKTSPSDDYDSTSKVTVLTFDDIFDKYKSQLALVKSQGSDMLQFDSLEEALAAQYQVNSDQADNTIPTTIPNKKFYVSILRTALDHMDGCANYATGFGKGKLVYSNAQKELACWQILESVIHSQVNEVALQDAETKAYYPTFYERFKDVAVSLARSKLICKSVTSPAYTFALTDAPIAAFNRKDTNKEVNDHKGEVLRTSPKRGKVTKPRKAAKSHN</sequence>
<evidence type="ECO:0000313" key="3">
    <source>
        <dbReference type="Proteomes" id="UP001149074"/>
    </source>
</evidence>
<dbReference type="GeneID" id="81356422"/>
<dbReference type="AlphaFoldDB" id="A0A9W9K9G6"/>
<organism evidence="2 3">
    <name type="scientific">Penicillium argentinense</name>
    <dbReference type="NCBI Taxonomy" id="1131581"/>
    <lineage>
        <taxon>Eukaryota</taxon>
        <taxon>Fungi</taxon>
        <taxon>Dikarya</taxon>
        <taxon>Ascomycota</taxon>
        <taxon>Pezizomycotina</taxon>
        <taxon>Eurotiomycetes</taxon>
        <taxon>Eurotiomycetidae</taxon>
        <taxon>Eurotiales</taxon>
        <taxon>Aspergillaceae</taxon>
        <taxon>Penicillium</taxon>
    </lineage>
</organism>
<feature type="compositionally biased region" description="Basic residues" evidence="1">
    <location>
        <begin position="440"/>
        <end position="457"/>
    </location>
</feature>
<gene>
    <name evidence="2" type="ORF">N7532_004949</name>
</gene>
<protein>
    <submittedName>
        <fullName evidence="2">Uncharacterized protein</fullName>
    </submittedName>
</protein>
<proteinExistence type="predicted"/>
<reference evidence="2" key="2">
    <citation type="journal article" date="2023" name="IMA Fungus">
        <title>Comparative genomic study of the Penicillium genus elucidates a diverse pangenome and 15 lateral gene transfer events.</title>
        <authorList>
            <person name="Petersen C."/>
            <person name="Sorensen T."/>
            <person name="Nielsen M.R."/>
            <person name="Sondergaard T.E."/>
            <person name="Sorensen J.L."/>
            <person name="Fitzpatrick D.A."/>
            <person name="Frisvad J.C."/>
            <person name="Nielsen K.L."/>
        </authorList>
    </citation>
    <scope>NUCLEOTIDE SEQUENCE</scope>
    <source>
        <strain evidence="2">IBT 30761</strain>
    </source>
</reference>
<dbReference type="OrthoDB" id="4851482at2759"/>
<keyword evidence="3" id="KW-1185">Reference proteome</keyword>
<dbReference type="RefSeq" id="XP_056473602.1">
    <property type="nucleotide sequence ID" value="XM_056617443.1"/>
</dbReference>
<evidence type="ECO:0000313" key="2">
    <source>
        <dbReference type="EMBL" id="KAJ5097948.1"/>
    </source>
</evidence>
<evidence type="ECO:0000256" key="1">
    <source>
        <dbReference type="SAM" id="MobiDB-lite"/>
    </source>
</evidence>
<feature type="region of interest" description="Disordered" evidence="1">
    <location>
        <begin position="426"/>
        <end position="457"/>
    </location>
</feature>
<dbReference type="EMBL" id="JAPQKI010000005">
    <property type="protein sequence ID" value="KAJ5097948.1"/>
    <property type="molecule type" value="Genomic_DNA"/>
</dbReference>
<name>A0A9W9K9G6_9EURO</name>
<reference evidence="2" key="1">
    <citation type="submission" date="2022-11" db="EMBL/GenBank/DDBJ databases">
        <authorList>
            <person name="Petersen C."/>
        </authorList>
    </citation>
    <scope>NUCLEOTIDE SEQUENCE</scope>
    <source>
        <strain evidence="2">IBT 30761</strain>
    </source>
</reference>